<comment type="catalytic activity">
    <reaction evidence="1">
        <text>adenosine(2030) in 23S rRNA + S-adenosyl-L-methionine = N(6)-methyladenosine(2030) in 23S rRNA + S-adenosyl-L-homocysteine + H(+)</text>
        <dbReference type="Rhea" id="RHEA:43736"/>
        <dbReference type="Rhea" id="RHEA-COMP:10668"/>
        <dbReference type="Rhea" id="RHEA-COMP:10669"/>
        <dbReference type="ChEBI" id="CHEBI:15378"/>
        <dbReference type="ChEBI" id="CHEBI:57856"/>
        <dbReference type="ChEBI" id="CHEBI:59789"/>
        <dbReference type="ChEBI" id="CHEBI:74411"/>
        <dbReference type="ChEBI" id="CHEBI:74449"/>
        <dbReference type="EC" id="2.1.1.266"/>
    </reaction>
</comment>
<comment type="function">
    <text evidence="1">Specifically methylates the adenine in position 2030 of 23S rRNA.</text>
</comment>
<dbReference type="Pfam" id="PF04378">
    <property type="entry name" value="RsmJ"/>
    <property type="match status" value="1"/>
</dbReference>
<feature type="binding site" evidence="1">
    <location>
        <position position="18"/>
    </location>
    <ligand>
        <name>S-adenosyl-L-methionine</name>
        <dbReference type="ChEBI" id="CHEBI:59789"/>
    </ligand>
</feature>
<evidence type="ECO:0000313" key="2">
    <source>
        <dbReference type="EMBL" id="PSC06821.1"/>
    </source>
</evidence>
<dbReference type="EMBL" id="PVZS01000001">
    <property type="protein sequence ID" value="PSC06821.1"/>
    <property type="molecule type" value="Genomic_DNA"/>
</dbReference>
<name>A0A2T1HYS7_9HYPH</name>
<feature type="binding site" evidence="1">
    <location>
        <position position="102"/>
    </location>
    <ligand>
        <name>S-adenosyl-L-methionine</name>
        <dbReference type="ChEBI" id="CHEBI:59789"/>
    </ligand>
</feature>
<feature type="binding site" evidence="1">
    <location>
        <position position="41"/>
    </location>
    <ligand>
        <name>S-adenosyl-L-methionine</name>
        <dbReference type="ChEBI" id="CHEBI:59789"/>
    </ligand>
</feature>
<proteinExistence type="inferred from homology"/>
<keyword evidence="1" id="KW-0698">rRNA processing</keyword>
<dbReference type="AlphaFoldDB" id="A0A2T1HYS7"/>
<keyword evidence="1 2" id="KW-0489">Methyltransferase</keyword>
<organism evidence="2 3">
    <name type="scientific">Alsobacter soli</name>
    <dbReference type="NCBI Taxonomy" id="2109933"/>
    <lineage>
        <taxon>Bacteria</taxon>
        <taxon>Pseudomonadati</taxon>
        <taxon>Pseudomonadota</taxon>
        <taxon>Alphaproteobacteria</taxon>
        <taxon>Hyphomicrobiales</taxon>
        <taxon>Alsobacteraceae</taxon>
        <taxon>Alsobacter</taxon>
    </lineage>
</organism>
<evidence type="ECO:0000313" key="3">
    <source>
        <dbReference type="Proteomes" id="UP000239772"/>
    </source>
</evidence>
<keyword evidence="1" id="KW-0949">S-adenosyl-L-methionine</keyword>
<protein>
    <recommendedName>
        <fullName evidence="1">Ribosomal RNA large subunit methyltransferase J</fullName>
        <ecNumber evidence="1">2.1.1.266</ecNumber>
    </recommendedName>
    <alternativeName>
        <fullName evidence="1">23S rRNA (adenine(2030)-N6)-methyltransferase</fullName>
    </alternativeName>
    <alternativeName>
        <fullName evidence="1">23S rRNA m6A2030 methyltransferase</fullName>
    </alternativeName>
</protein>
<dbReference type="Proteomes" id="UP000239772">
    <property type="component" value="Unassembled WGS sequence"/>
</dbReference>
<accession>A0A2T1HYS7</accession>
<dbReference type="InterPro" id="IPR029063">
    <property type="entry name" value="SAM-dependent_MTases_sf"/>
</dbReference>
<dbReference type="GO" id="GO:0005829">
    <property type="term" value="C:cytosol"/>
    <property type="evidence" value="ECO:0007669"/>
    <property type="project" value="TreeGrafter"/>
</dbReference>
<keyword evidence="1 2" id="KW-0808">Transferase</keyword>
<keyword evidence="1" id="KW-0694">RNA-binding</keyword>
<evidence type="ECO:0000256" key="1">
    <source>
        <dbReference type="HAMAP-Rule" id="MF_00934"/>
    </source>
</evidence>
<dbReference type="HAMAP" id="MF_00934">
    <property type="entry name" value="23SrRNA_methyltr_J"/>
    <property type="match status" value="1"/>
</dbReference>
<dbReference type="InterPro" id="IPR007473">
    <property type="entry name" value="RlmJ"/>
</dbReference>
<feature type="site" description="Interaction with substrate rRNA" evidence="1">
    <location>
        <position position="3"/>
    </location>
</feature>
<gene>
    <name evidence="1" type="primary">rlmJ</name>
    <name evidence="2" type="ORF">SLNSH_00050</name>
</gene>
<dbReference type="OrthoDB" id="9791274at2"/>
<feature type="binding site" evidence="1">
    <location>
        <position position="120"/>
    </location>
    <ligand>
        <name>S-adenosyl-L-methionine</name>
        <dbReference type="ChEBI" id="CHEBI:59789"/>
    </ligand>
</feature>
<dbReference type="PANTHER" id="PTHR37426">
    <property type="entry name" value="RIBOSOMAL RNA LARGE SUBUNIT METHYLTRANSFERASE J"/>
    <property type="match status" value="1"/>
</dbReference>
<comment type="subunit">
    <text evidence="1">Monomer.</text>
</comment>
<reference evidence="3" key="1">
    <citation type="submission" date="2018-03" db="EMBL/GenBank/DDBJ databases">
        <authorList>
            <person name="Sun L."/>
            <person name="Liu H."/>
            <person name="Chen W."/>
            <person name="Huang K."/>
            <person name="Liu W."/>
            <person name="Gao X."/>
        </authorList>
    </citation>
    <scope>NUCLEOTIDE SEQUENCE [LARGE SCALE GENOMIC DNA]</scope>
    <source>
        <strain evidence="3">SH9</strain>
    </source>
</reference>
<feature type="binding site" evidence="1">
    <location>
        <position position="166"/>
    </location>
    <ligand>
        <name>S-adenosyl-L-methionine</name>
        <dbReference type="ChEBI" id="CHEBI:59789"/>
    </ligand>
</feature>
<comment type="similarity">
    <text evidence="1">Belongs to the RlmJ family.</text>
</comment>
<dbReference type="GO" id="GO:0036307">
    <property type="term" value="F:23S rRNA (adenine(2030)-N(6))-methyltransferase activity"/>
    <property type="evidence" value="ECO:0007669"/>
    <property type="project" value="UniProtKB-UniRule"/>
</dbReference>
<comment type="caution">
    <text evidence="2">The sequence shown here is derived from an EMBL/GenBank/DDBJ whole genome shotgun (WGS) entry which is preliminary data.</text>
</comment>
<dbReference type="GO" id="GO:0003723">
    <property type="term" value="F:RNA binding"/>
    <property type="evidence" value="ECO:0007669"/>
    <property type="project" value="UniProtKB-UniRule"/>
</dbReference>
<dbReference type="Gene3D" id="3.40.50.150">
    <property type="entry name" value="Vaccinia Virus protein VP39"/>
    <property type="match status" value="1"/>
</dbReference>
<dbReference type="GO" id="GO:0070475">
    <property type="term" value="P:rRNA base methylation"/>
    <property type="evidence" value="ECO:0007669"/>
    <property type="project" value="UniProtKB-UniRule"/>
</dbReference>
<keyword evidence="3" id="KW-1185">Reference proteome</keyword>
<feature type="binding site" evidence="1">
    <location>
        <begin position="145"/>
        <end position="146"/>
    </location>
    <ligand>
        <name>S-adenosyl-L-methionine</name>
        <dbReference type="ChEBI" id="CHEBI:59789"/>
    </ligand>
</feature>
<dbReference type="EC" id="2.1.1.266" evidence="1"/>
<sequence>MNYRHAYHAGNFADVLKHAVLARILVHLCQKTAPFRVIDTHAGIGRYDLAGVEAGKTGEWRDGVGRLEAQPLAGEAAGLLEPYWRAIRETRAFHGASAYPGSPLIAAALARAQDKLVFIEKHPQDVRLLAEALGKDKRAKVLELDGWTALNAYVPPVEKRGLVLIDPPFEEPGEFARMAERLAKAWAKWRTGIYALWFPVKDVRERDAFYVAVEESGIEKALRIELLRHPASRAGDVLAGSGMLVVNPPWTLKNEMEVLGPALASTLGLDGEGLFRCDWLVPEQASKRPKA</sequence>
<feature type="active site" description="Proton acceptor" evidence="1">
    <location>
        <position position="166"/>
    </location>
</feature>
<dbReference type="PANTHER" id="PTHR37426:SF1">
    <property type="entry name" value="RIBOSOMAL RNA LARGE SUBUNIT METHYLTRANSFERASE J"/>
    <property type="match status" value="1"/>
</dbReference>
<dbReference type="SUPFAM" id="SSF53335">
    <property type="entry name" value="S-adenosyl-L-methionine-dependent methyltransferases"/>
    <property type="match status" value="1"/>
</dbReference>
<dbReference type="RefSeq" id="WP_106334606.1">
    <property type="nucleotide sequence ID" value="NZ_PVZS01000001.1"/>
</dbReference>